<reference evidence="2 3" key="1">
    <citation type="journal article" date="2018" name="Mol. Plant">
        <title>The genome of Artemisia annua provides insight into the evolution of Asteraceae family and artemisinin biosynthesis.</title>
        <authorList>
            <person name="Shen Q."/>
            <person name="Zhang L."/>
            <person name="Liao Z."/>
            <person name="Wang S."/>
            <person name="Yan T."/>
            <person name="Shi P."/>
            <person name="Liu M."/>
            <person name="Fu X."/>
            <person name="Pan Q."/>
            <person name="Wang Y."/>
            <person name="Lv Z."/>
            <person name="Lu X."/>
            <person name="Zhang F."/>
            <person name="Jiang W."/>
            <person name="Ma Y."/>
            <person name="Chen M."/>
            <person name="Hao X."/>
            <person name="Li L."/>
            <person name="Tang Y."/>
            <person name="Lv G."/>
            <person name="Zhou Y."/>
            <person name="Sun X."/>
            <person name="Brodelius P.E."/>
            <person name="Rose J.K.C."/>
            <person name="Tang K."/>
        </authorList>
    </citation>
    <scope>NUCLEOTIDE SEQUENCE [LARGE SCALE GENOMIC DNA]</scope>
    <source>
        <strain evidence="3">cv. Huhao1</strain>
        <tissue evidence="2">Leaf</tissue>
    </source>
</reference>
<proteinExistence type="predicted"/>
<feature type="compositionally biased region" description="Basic and acidic residues" evidence="1">
    <location>
        <begin position="1"/>
        <end position="12"/>
    </location>
</feature>
<sequence length="118" mass="13334">MLFSHKREELRPLHPSTGSDVLSPRSLSDLSLISPFSLGSPLTMIPPTSTPLLTPGGLSPRGWPMWSNQSSPIMKGLSSRFRTTPSRQDLDLDHYRQQQLMDDFNKSLFMGDYIEERS</sequence>
<evidence type="ECO:0000313" key="3">
    <source>
        <dbReference type="Proteomes" id="UP000245207"/>
    </source>
</evidence>
<name>A0A2U1KSD8_ARTAN</name>
<keyword evidence="3" id="KW-1185">Reference proteome</keyword>
<gene>
    <name evidence="2" type="ORF">CTI12_AA569820</name>
</gene>
<comment type="caution">
    <text evidence="2">The sequence shown here is derived from an EMBL/GenBank/DDBJ whole genome shotgun (WGS) entry which is preliminary data.</text>
</comment>
<dbReference type="EMBL" id="PKPP01014417">
    <property type="protein sequence ID" value="PWA39667.1"/>
    <property type="molecule type" value="Genomic_DNA"/>
</dbReference>
<dbReference type="Proteomes" id="UP000245207">
    <property type="component" value="Unassembled WGS sequence"/>
</dbReference>
<feature type="compositionally biased region" description="Polar residues" evidence="1">
    <location>
        <begin position="16"/>
        <end position="25"/>
    </location>
</feature>
<organism evidence="2 3">
    <name type="scientific">Artemisia annua</name>
    <name type="common">Sweet wormwood</name>
    <dbReference type="NCBI Taxonomy" id="35608"/>
    <lineage>
        <taxon>Eukaryota</taxon>
        <taxon>Viridiplantae</taxon>
        <taxon>Streptophyta</taxon>
        <taxon>Embryophyta</taxon>
        <taxon>Tracheophyta</taxon>
        <taxon>Spermatophyta</taxon>
        <taxon>Magnoliopsida</taxon>
        <taxon>eudicotyledons</taxon>
        <taxon>Gunneridae</taxon>
        <taxon>Pentapetalae</taxon>
        <taxon>asterids</taxon>
        <taxon>campanulids</taxon>
        <taxon>Asterales</taxon>
        <taxon>Asteraceae</taxon>
        <taxon>Asteroideae</taxon>
        <taxon>Anthemideae</taxon>
        <taxon>Artemisiinae</taxon>
        <taxon>Artemisia</taxon>
    </lineage>
</organism>
<dbReference type="AlphaFoldDB" id="A0A2U1KSD8"/>
<accession>A0A2U1KSD8</accession>
<feature type="region of interest" description="Disordered" evidence="1">
    <location>
        <begin position="1"/>
        <end position="25"/>
    </location>
</feature>
<evidence type="ECO:0000313" key="2">
    <source>
        <dbReference type="EMBL" id="PWA39667.1"/>
    </source>
</evidence>
<evidence type="ECO:0000256" key="1">
    <source>
        <dbReference type="SAM" id="MobiDB-lite"/>
    </source>
</evidence>
<protein>
    <submittedName>
        <fullName evidence="2">Zinc finger, CCCH-type, Ankyrin repeat-containing domain protein</fullName>
    </submittedName>
</protein>